<evidence type="ECO:0000256" key="1">
    <source>
        <dbReference type="SAM" id="MobiDB-lite"/>
    </source>
</evidence>
<evidence type="ECO:0000313" key="2">
    <source>
        <dbReference type="EMBL" id="KAK9150880.1"/>
    </source>
</evidence>
<sequence length="152" mass="16903">MYTRERESKAKKTNRWGKGRAQPHDRERTAKKTNRLGGGRARPATERENREKGERRGEGSSGDEQRLQRGRAAQRSSSSQAAACKEGGGDVDQGATRRCRSSKELLVWTPAEQRGASSGKPAGWSIVAVDQQRGWWLAATRRLRMAVPTTKN</sequence>
<dbReference type="Proteomes" id="UP001420932">
    <property type="component" value="Unassembled WGS sequence"/>
</dbReference>
<accession>A0AAP0PQN0</accession>
<proteinExistence type="predicted"/>
<gene>
    <name evidence="2" type="ORF">Syun_009189</name>
</gene>
<dbReference type="AlphaFoldDB" id="A0AAP0PQN0"/>
<reference evidence="2 3" key="1">
    <citation type="submission" date="2024-01" db="EMBL/GenBank/DDBJ databases">
        <title>Genome assemblies of Stephania.</title>
        <authorList>
            <person name="Yang L."/>
        </authorList>
    </citation>
    <scope>NUCLEOTIDE SEQUENCE [LARGE SCALE GENOMIC DNA]</scope>
    <source>
        <strain evidence="2">YNDBR</strain>
        <tissue evidence="2">Leaf</tissue>
    </source>
</reference>
<feature type="compositionally biased region" description="Low complexity" evidence="1">
    <location>
        <begin position="70"/>
        <end position="83"/>
    </location>
</feature>
<name>A0AAP0PQN0_9MAGN</name>
<organism evidence="2 3">
    <name type="scientific">Stephania yunnanensis</name>
    <dbReference type="NCBI Taxonomy" id="152371"/>
    <lineage>
        <taxon>Eukaryota</taxon>
        <taxon>Viridiplantae</taxon>
        <taxon>Streptophyta</taxon>
        <taxon>Embryophyta</taxon>
        <taxon>Tracheophyta</taxon>
        <taxon>Spermatophyta</taxon>
        <taxon>Magnoliopsida</taxon>
        <taxon>Ranunculales</taxon>
        <taxon>Menispermaceae</taxon>
        <taxon>Menispermoideae</taxon>
        <taxon>Cissampelideae</taxon>
        <taxon>Stephania</taxon>
    </lineage>
</organism>
<feature type="region of interest" description="Disordered" evidence="1">
    <location>
        <begin position="1"/>
        <end position="103"/>
    </location>
</feature>
<feature type="compositionally biased region" description="Basic and acidic residues" evidence="1">
    <location>
        <begin position="43"/>
        <end position="67"/>
    </location>
</feature>
<comment type="caution">
    <text evidence="2">The sequence shown here is derived from an EMBL/GenBank/DDBJ whole genome shotgun (WGS) entry which is preliminary data.</text>
</comment>
<feature type="compositionally biased region" description="Basic and acidic residues" evidence="1">
    <location>
        <begin position="1"/>
        <end position="10"/>
    </location>
</feature>
<evidence type="ECO:0000313" key="3">
    <source>
        <dbReference type="Proteomes" id="UP001420932"/>
    </source>
</evidence>
<keyword evidence="3" id="KW-1185">Reference proteome</keyword>
<dbReference type="EMBL" id="JBBNAF010000004">
    <property type="protein sequence ID" value="KAK9150880.1"/>
    <property type="molecule type" value="Genomic_DNA"/>
</dbReference>
<protein>
    <submittedName>
        <fullName evidence="2">Uncharacterized protein</fullName>
    </submittedName>
</protein>